<evidence type="ECO:0000313" key="2">
    <source>
        <dbReference type="Proteomes" id="UP000887116"/>
    </source>
</evidence>
<comment type="caution">
    <text evidence="1">The sequence shown here is derived from an EMBL/GenBank/DDBJ whole genome shotgun (WGS) entry which is preliminary data.</text>
</comment>
<evidence type="ECO:0000313" key="1">
    <source>
        <dbReference type="EMBL" id="GFR15245.1"/>
    </source>
</evidence>
<name>A0A8X6H4Z3_TRICU</name>
<dbReference type="AlphaFoldDB" id="A0A8X6H4Z3"/>
<reference evidence="1" key="1">
    <citation type="submission" date="2020-07" db="EMBL/GenBank/DDBJ databases">
        <title>Multicomponent nature underlies the extraordinary mechanical properties of spider dragline silk.</title>
        <authorList>
            <person name="Kono N."/>
            <person name="Nakamura H."/>
            <person name="Mori M."/>
            <person name="Yoshida Y."/>
            <person name="Ohtoshi R."/>
            <person name="Malay A.D."/>
            <person name="Moran D.A.P."/>
            <person name="Tomita M."/>
            <person name="Numata K."/>
            <person name="Arakawa K."/>
        </authorList>
    </citation>
    <scope>NUCLEOTIDE SEQUENCE</scope>
</reference>
<protein>
    <submittedName>
        <fullName evidence="1">Uncharacterized protein</fullName>
    </submittedName>
</protein>
<dbReference type="Proteomes" id="UP000887116">
    <property type="component" value="Unassembled WGS sequence"/>
</dbReference>
<keyword evidence="2" id="KW-1185">Reference proteome</keyword>
<sequence length="93" mass="10680">MLHLANKFLSETNESRVESVECRWLLIIRGHKRASHLLATLKRVKYSDVKRYSTAALILLTAPSESLISDNKRRYKLFSVVLVLNCSSSLEEM</sequence>
<organism evidence="1 2">
    <name type="scientific">Trichonephila clavata</name>
    <name type="common">Joro spider</name>
    <name type="synonym">Nephila clavata</name>
    <dbReference type="NCBI Taxonomy" id="2740835"/>
    <lineage>
        <taxon>Eukaryota</taxon>
        <taxon>Metazoa</taxon>
        <taxon>Ecdysozoa</taxon>
        <taxon>Arthropoda</taxon>
        <taxon>Chelicerata</taxon>
        <taxon>Arachnida</taxon>
        <taxon>Araneae</taxon>
        <taxon>Araneomorphae</taxon>
        <taxon>Entelegynae</taxon>
        <taxon>Araneoidea</taxon>
        <taxon>Nephilidae</taxon>
        <taxon>Trichonephila</taxon>
    </lineage>
</organism>
<accession>A0A8X6H4Z3</accession>
<gene>
    <name evidence="1" type="ORF">TNCT_4011</name>
</gene>
<dbReference type="EMBL" id="BMAO01027217">
    <property type="protein sequence ID" value="GFR15245.1"/>
    <property type="molecule type" value="Genomic_DNA"/>
</dbReference>
<proteinExistence type="predicted"/>